<evidence type="ECO:0000256" key="2">
    <source>
        <dbReference type="ARBA" id="ARBA00023125"/>
    </source>
</evidence>
<dbReference type="SUPFAM" id="SSF46689">
    <property type="entry name" value="Homeodomain-like"/>
    <property type="match status" value="1"/>
</dbReference>
<protein>
    <submittedName>
        <fullName evidence="5">AraC family transcriptional regulator</fullName>
    </submittedName>
</protein>
<evidence type="ECO:0000256" key="3">
    <source>
        <dbReference type="ARBA" id="ARBA00023163"/>
    </source>
</evidence>
<reference evidence="5 6" key="1">
    <citation type="journal article" date="2019" name="Int. J. Syst. Evol. Microbiol.">
        <title>Streptomyces cadmiisoli sp. nov., a novel actinomycete isolated from cadmium-contaminated soil.</title>
        <authorList>
            <person name="Li K."/>
            <person name="Tang X."/>
            <person name="Zhao J."/>
            <person name="Guo Y."/>
            <person name="Tang Y."/>
            <person name="Gao J."/>
        </authorList>
    </citation>
    <scope>NUCLEOTIDE SEQUENCE [LARGE SCALE GENOMIC DNA]</scope>
    <source>
        <strain evidence="5 6">ZFG47</strain>
    </source>
</reference>
<dbReference type="PRINTS" id="PR00032">
    <property type="entry name" value="HTHARAC"/>
</dbReference>
<accession>A0A2Z4J8E7</accession>
<keyword evidence="2" id="KW-0238">DNA-binding</keyword>
<sequence>MGPMDGLPRTVWSTAHAGSAHASDHWSDIVCEALVGVSARPGAPGPFSGSIDHLTFGSIELSTVASGAQQVVRTSRMIARDHEEFVLANIQLDGRAEVKQQGRIARLSPGSMTFVDSAHPYELSFAGTFSQLVVKVPRAALSYRSPAEAAAVELAASGPGRLVSDFLLGLHRRQDLDPGAVAGLLPHAIGLLDTAVSWAASSTPTAASNAALQRERVHRFITRHADDPRLDADTVAAACGLSRRTLFRALAAHGETLTGLIREARVTRARHLLRAAPERPIAAVARACGFGGEAQFHRAFRRTTGLTPGAYRSASPVAAVPLPGPTAAGRRLTDSA</sequence>
<dbReference type="Gene3D" id="1.10.10.60">
    <property type="entry name" value="Homeodomain-like"/>
    <property type="match status" value="1"/>
</dbReference>
<keyword evidence="3" id="KW-0804">Transcription</keyword>
<dbReference type="PANTHER" id="PTHR46796">
    <property type="entry name" value="HTH-TYPE TRANSCRIPTIONAL ACTIVATOR RHAS-RELATED"/>
    <property type="match status" value="1"/>
</dbReference>
<dbReference type="Pfam" id="PF14525">
    <property type="entry name" value="AraC_binding_2"/>
    <property type="match status" value="1"/>
</dbReference>
<dbReference type="InterPro" id="IPR035418">
    <property type="entry name" value="AraC-bd_2"/>
</dbReference>
<dbReference type="GO" id="GO:0043565">
    <property type="term" value="F:sequence-specific DNA binding"/>
    <property type="evidence" value="ECO:0007669"/>
    <property type="project" value="InterPro"/>
</dbReference>
<dbReference type="Pfam" id="PF12833">
    <property type="entry name" value="HTH_18"/>
    <property type="match status" value="1"/>
</dbReference>
<proteinExistence type="predicted"/>
<evidence type="ECO:0000313" key="6">
    <source>
        <dbReference type="Proteomes" id="UP000249616"/>
    </source>
</evidence>
<dbReference type="PROSITE" id="PS00041">
    <property type="entry name" value="HTH_ARAC_FAMILY_1"/>
    <property type="match status" value="1"/>
</dbReference>
<evidence type="ECO:0000313" key="5">
    <source>
        <dbReference type="EMBL" id="AWW41482.1"/>
    </source>
</evidence>
<keyword evidence="1" id="KW-0805">Transcription regulation</keyword>
<dbReference type="GO" id="GO:0003700">
    <property type="term" value="F:DNA-binding transcription factor activity"/>
    <property type="evidence" value="ECO:0007669"/>
    <property type="project" value="InterPro"/>
</dbReference>
<dbReference type="AlphaFoldDB" id="A0A2Z4J8E7"/>
<evidence type="ECO:0000256" key="1">
    <source>
        <dbReference type="ARBA" id="ARBA00023015"/>
    </source>
</evidence>
<organism evidence="5 6">
    <name type="scientific">Streptomyces cadmiisoli</name>
    <dbReference type="NCBI Taxonomy" id="2184053"/>
    <lineage>
        <taxon>Bacteria</taxon>
        <taxon>Bacillati</taxon>
        <taxon>Actinomycetota</taxon>
        <taxon>Actinomycetes</taxon>
        <taxon>Kitasatosporales</taxon>
        <taxon>Streptomycetaceae</taxon>
        <taxon>Streptomyces</taxon>
        <taxon>Streptomyces aurantiacus group</taxon>
    </lineage>
</organism>
<dbReference type="PANTHER" id="PTHR46796:SF6">
    <property type="entry name" value="ARAC SUBFAMILY"/>
    <property type="match status" value="1"/>
</dbReference>
<dbReference type="PROSITE" id="PS01124">
    <property type="entry name" value="HTH_ARAC_FAMILY_2"/>
    <property type="match status" value="1"/>
</dbReference>
<evidence type="ECO:0000259" key="4">
    <source>
        <dbReference type="PROSITE" id="PS01124"/>
    </source>
</evidence>
<feature type="domain" description="HTH araC/xylS-type" evidence="4">
    <location>
        <begin position="215"/>
        <end position="314"/>
    </location>
</feature>
<keyword evidence="6" id="KW-1185">Reference proteome</keyword>
<dbReference type="InterPro" id="IPR020449">
    <property type="entry name" value="Tscrpt_reg_AraC-type_HTH"/>
</dbReference>
<dbReference type="Proteomes" id="UP000249616">
    <property type="component" value="Chromosome"/>
</dbReference>
<dbReference type="InterPro" id="IPR009057">
    <property type="entry name" value="Homeodomain-like_sf"/>
</dbReference>
<dbReference type="EMBL" id="CP030073">
    <property type="protein sequence ID" value="AWW41482.1"/>
    <property type="molecule type" value="Genomic_DNA"/>
</dbReference>
<name>A0A2Z4J8E7_9ACTN</name>
<gene>
    <name evidence="5" type="ORF">DN051_36425</name>
</gene>
<dbReference type="InterPro" id="IPR018062">
    <property type="entry name" value="HTH_AraC-typ_CS"/>
</dbReference>
<dbReference type="InterPro" id="IPR018060">
    <property type="entry name" value="HTH_AraC"/>
</dbReference>
<dbReference type="KEGG" id="scad:DN051_36425"/>
<dbReference type="SMART" id="SM00342">
    <property type="entry name" value="HTH_ARAC"/>
    <property type="match status" value="1"/>
</dbReference>
<dbReference type="InterPro" id="IPR050204">
    <property type="entry name" value="AraC_XylS_family_regulators"/>
</dbReference>